<gene>
    <name evidence="2" type="ORF">RM545_08215</name>
</gene>
<dbReference type="Proteomes" id="UP001245285">
    <property type="component" value="Unassembled WGS sequence"/>
</dbReference>
<keyword evidence="3" id="KW-1185">Reference proteome</keyword>
<feature type="signal peptide" evidence="1">
    <location>
        <begin position="1"/>
        <end position="21"/>
    </location>
</feature>
<evidence type="ECO:0008006" key="4">
    <source>
        <dbReference type="Google" id="ProtNLM"/>
    </source>
</evidence>
<feature type="chain" id="PRO_5045528889" description="Adhesin domain-containing protein" evidence="1">
    <location>
        <begin position="22"/>
        <end position="362"/>
    </location>
</feature>
<protein>
    <recommendedName>
        <fullName evidence="4">Adhesin domain-containing protein</fullName>
    </recommendedName>
</protein>
<keyword evidence="1" id="KW-0732">Signal</keyword>
<evidence type="ECO:0000313" key="3">
    <source>
        <dbReference type="Proteomes" id="UP001245285"/>
    </source>
</evidence>
<dbReference type="RefSeq" id="WP_311494838.1">
    <property type="nucleotide sequence ID" value="NZ_JAVRHO010000009.1"/>
</dbReference>
<organism evidence="2 3">
    <name type="scientific">Autumnicola lenta</name>
    <dbReference type="NCBI Taxonomy" id="3075593"/>
    <lineage>
        <taxon>Bacteria</taxon>
        <taxon>Pseudomonadati</taxon>
        <taxon>Bacteroidota</taxon>
        <taxon>Flavobacteriia</taxon>
        <taxon>Flavobacteriales</taxon>
        <taxon>Flavobacteriaceae</taxon>
        <taxon>Autumnicola</taxon>
    </lineage>
</organism>
<accession>A0ABU3CJZ1</accession>
<sequence>MKTTLYKLLLLALLIPGLGFCNNDLNGKHTKTKKISKEFKVAATSKLLVNNSYGNIDISTWNENRVVIEVFIKTNGNDEEAVQRKLDDINIEFNQNSSGVIAKTHFSREDKSWWEQLFSGSSNVNMEVNYVIKAPERNNVDLNNDYGGIYIDRLLGNSKISCDYGKIDIGELRGSSNYLSFDYTRNSHIGYVKNAEINADYSDFIIEEAEKLDINADYTNSKILKVEDVAFNCDYGSITIEKVRKLAGNGDYLSTKIGRVFTSLVLDLDYGSASIEKLVKGMKEVKIDTDYTGVKIGYDAAQPFDFIIKTSYGGVKGINDFEVNKRNESGTSSSYEGYHLSNNSGSTITISTSYGSVSFNRQ</sequence>
<evidence type="ECO:0000256" key="1">
    <source>
        <dbReference type="SAM" id="SignalP"/>
    </source>
</evidence>
<name>A0ABU3CJZ1_9FLAO</name>
<proteinExistence type="predicted"/>
<evidence type="ECO:0000313" key="2">
    <source>
        <dbReference type="EMBL" id="MDT0646672.1"/>
    </source>
</evidence>
<reference evidence="2 3" key="1">
    <citation type="submission" date="2023-09" db="EMBL/GenBank/DDBJ databases">
        <authorList>
            <person name="Rey-Velasco X."/>
        </authorList>
    </citation>
    <scope>NUCLEOTIDE SEQUENCE [LARGE SCALE GENOMIC DNA]</scope>
    <source>
        <strain evidence="2 3">F260</strain>
    </source>
</reference>
<comment type="caution">
    <text evidence="2">The sequence shown here is derived from an EMBL/GenBank/DDBJ whole genome shotgun (WGS) entry which is preliminary data.</text>
</comment>
<dbReference type="EMBL" id="JAVRHO010000009">
    <property type="protein sequence ID" value="MDT0646672.1"/>
    <property type="molecule type" value="Genomic_DNA"/>
</dbReference>